<keyword evidence="3" id="KW-1185">Reference proteome</keyword>
<dbReference type="EMBL" id="JALLPB020000138">
    <property type="protein sequence ID" value="KAL3816650.1"/>
    <property type="molecule type" value="Genomic_DNA"/>
</dbReference>
<keyword evidence="1" id="KW-0472">Membrane</keyword>
<dbReference type="Proteomes" id="UP001530377">
    <property type="component" value="Unassembled WGS sequence"/>
</dbReference>
<gene>
    <name evidence="2" type="ORF">ACHAXA_000828</name>
</gene>
<feature type="transmembrane region" description="Helical" evidence="1">
    <location>
        <begin position="306"/>
        <end position="328"/>
    </location>
</feature>
<evidence type="ECO:0000313" key="2">
    <source>
        <dbReference type="EMBL" id="KAL3816650.1"/>
    </source>
</evidence>
<accession>A0ABD3RWQ2</accession>
<feature type="transmembrane region" description="Helical" evidence="1">
    <location>
        <begin position="227"/>
        <end position="253"/>
    </location>
</feature>
<reference evidence="2 3" key="1">
    <citation type="submission" date="2024-10" db="EMBL/GenBank/DDBJ databases">
        <title>Updated reference genomes for cyclostephanoid diatoms.</title>
        <authorList>
            <person name="Roberts W.R."/>
            <person name="Alverson A.J."/>
        </authorList>
    </citation>
    <scope>NUCLEOTIDE SEQUENCE [LARGE SCALE GENOMIC DNA]</scope>
    <source>
        <strain evidence="2 3">AJA228-03</strain>
    </source>
</reference>
<evidence type="ECO:0000256" key="1">
    <source>
        <dbReference type="SAM" id="Phobius"/>
    </source>
</evidence>
<feature type="transmembrane region" description="Helical" evidence="1">
    <location>
        <begin position="265"/>
        <end position="286"/>
    </location>
</feature>
<proteinExistence type="predicted"/>
<evidence type="ECO:0008006" key="4">
    <source>
        <dbReference type="Google" id="ProtNLM"/>
    </source>
</evidence>
<name>A0ABD3RWQ2_9STRA</name>
<sequence>MTSTTIIMDVITALTDGSSWRKHNRDRQSSIDSSPTTSADNAKYYVIKFASMLIAWIFLVRLVNIIVECVARTFWSHPVPIDRARLPSKLPHPNPPGSAVPFDVPLFARSSNSDAAGTTTTTTTTIARDAGGGVTMTPQRVANLAAEYKGALYEERTMTWIDEHFRLKKTNLKYPYVDVHWNGWSSFYLETAPHIRNMLLSSMTVIFEHTINGLVLPLLYLHTRDEMYYLIALYGEVAYMTYASTLIVASYALGRDVSIEQMHVAVWPLLLAHHVATILLVSGCIYVEETAVVEDGRGGEDIGMPLRDLVCAVLLSMLGFTSTLHYLGQILDFSPLSQANAPRARLCNHVFCLLSQVVFRGIFWPVICYLSIVHCLGLLGVGAAAIVASMLLLFTLFNIDFVMFHVKATRACWMKIRRDEVGKNS</sequence>
<dbReference type="AlphaFoldDB" id="A0ABD3RWQ2"/>
<evidence type="ECO:0000313" key="3">
    <source>
        <dbReference type="Proteomes" id="UP001530377"/>
    </source>
</evidence>
<feature type="transmembrane region" description="Helical" evidence="1">
    <location>
        <begin position="45"/>
        <end position="67"/>
    </location>
</feature>
<protein>
    <recommendedName>
        <fullName evidence="4">Transmembrane protein</fullName>
    </recommendedName>
</protein>
<keyword evidence="1" id="KW-1133">Transmembrane helix</keyword>
<keyword evidence="1" id="KW-0812">Transmembrane</keyword>
<feature type="transmembrane region" description="Helical" evidence="1">
    <location>
        <begin position="349"/>
        <end position="372"/>
    </location>
</feature>
<feature type="transmembrane region" description="Helical" evidence="1">
    <location>
        <begin position="198"/>
        <end position="221"/>
    </location>
</feature>
<feature type="transmembrane region" description="Helical" evidence="1">
    <location>
        <begin position="378"/>
        <end position="397"/>
    </location>
</feature>
<comment type="caution">
    <text evidence="2">The sequence shown here is derived from an EMBL/GenBank/DDBJ whole genome shotgun (WGS) entry which is preliminary data.</text>
</comment>
<organism evidence="2 3">
    <name type="scientific">Cyclostephanos tholiformis</name>
    <dbReference type="NCBI Taxonomy" id="382380"/>
    <lineage>
        <taxon>Eukaryota</taxon>
        <taxon>Sar</taxon>
        <taxon>Stramenopiles</taxon>
        <taxon>Ochrophyta</taxon>
        <taxon>Bacillariophyta</taxon>
        <taxon>Coscinodiscophyceae</taxon>
        <taxon>Thalassiosirophycidae</taxon>
        <taxon>Stephanodiscales</taxon>
        <taxon>Stephanodiscaceae</taxon>
        <taxon>Cyclostephanos</taxon>
    </lineage>
</organism>